<organism evidence="1 2">
    <name type="scientific">Smallanthus sonchifolius</name>
    <dbReference type="NCBI Taxonomy" id="185202"/>
    <lineage>
        <taxon>Eukaryota</taxon>
        <taxon>Viridiplantae</taxon>
        <taxon>Streptophyta</taxon>
        <taxon>Embryophyta</taxon>
        <taxon>Tracheophyta</taxon>
        <taxon>Spermatophyta</taxon>
        <taxon>Magnoliopsida</taxon>
        <taxon>eudicotyledons</taxon>
        <taxon>Gunneridae</taxon>
        <taxon>Pentapetalae</taxon>
        <taxon>asterids</taxon>
        <taxon>campanulids</taxon>
        <taxon>Asterales</taxon>
        <taxon>Asteraceae</taxon>
        <taxon>Asteroideae</taxon>
        <taxon>Heliantheae alliance</taxon>
        <taxon>Millerieae</taxon>
        <taxon>Smallanthus</taxon>
    </lineage>
</organism>
<evidence type="ECO:0000313" key="1">
    <source>
        <dbReference type="EMBL" id="KAI3821563.1"/>
    </source>
</evidence>
<keyword evidence="2" id="KW-1185">Reference proteome</keyword>
<evidence type="ECO:0000313" key="2">
    <source>
        <dbReference type="Proteomes" id="UP001056120"/>
    </source>
</evidence>
<reference evidence="2" key="1">
    <citation type="journal article" date="2022" name="Mol. Ecol. Resour.">
        <title>The genomes of chicory, endive, great burdock and yacon provide insights into Asteraceae palaeo-polyploidization history and plant inulin production.</title>
        <authorList>
            <person name="Fan W."/>
            <person name="Wang S."/>
            <person name="Wang H."/>
            <person name="Wang A."/>
            <person name="Jiang F."/>
            <person name="Liu H."/>
            <person name="Zhao H."/>
            <person name="Xu D."/>
            <person name="Zhang Y."/>
        </authorList>
    </citation>
    <scope>NUCLEOTIDE SEQUENCE [LARGE SCALE GENOMIC DNA]</scope>
    <source>
        <strain evidence="2">cv. Yunnan</strain>
    </source>
</reference>
<protein>
    <submittedName>
        <fullName evidence="1">Uncharacterized protein</fullName>
    </submittedName>
</protein>
<dbReference type="EMBL" id="CM042020">
    <property type="protein sequence ID" value="KAI3821563.1"/>
    <property type="molecule type" value="Genomic_DNA"/>
</dbReference>
<reference evidence="1 2" key="2">
    <citation type="journal article" date="2022" name="Mol. Ecol. Resour.">
        <title>The genomes of chicory, endive, great burdock and yacon provide insights into Asteraceae paleo-polyploidization history and plant inulin production.</title>
        <authorList>
            <person name="Fan W."/>
            <person name="Wang S."/>
            <person name="Wang H."/>
            <person name="Wang A."/>
            <person name="Jiang F."/>
            <person name="Liu H."/>
            <person name="Zhao H."/>
            <person name="Xu D."/>
            <person name="Zhang Y."/>
        </authorList>
    </citation>
    <scope>NUCLEOTIDE SEQUENCE [LARGE SCALE GENOMIC DNA]</scope>
    <source>
        <strain evidence="2">cv. Yunnan</strain>
        <tissue evidence="1">Leaves</tissue>
    </source>
</reference>
<comment type="caution">
    <text evidence="1">The sequence shown here is derived from an EMBL/GenBank/DDBJ whole genome shotgun (WGS) entry which is preliminary data.</text>
</comment>
<accession>A0ACB9JNN5</accession>
<sequence length="149" mass="16828">MAWSPATPTATLIELRRFNRKSPDCHSLHQAPRVWYATLTEHLLTNGYTRGAIDQTLFLKNLGDDLILVQIYVDDIIFGSKNAALCKEFEEVMKKKFEMSSMGEMAFFLGLQVKQSDDGILVHQAKYGNDILIKFNFAYSKSASTPMAT</sequence>
<dbReference type="Proteomes" id="UP001056120">
    <property type="component" value="Linkage Group LG03"/>
</dbReference>
<name>A0ACB9JNN5_9ASTR</name>
<proteinExistence type="predicted"/>
<gene>
    <name evidence="1" type="ORF">L1987_09131</name>
</gene>